<dbReference type="AlphaFoldDB" id="A0A1S3JLU8"/>
<evidence type="ECO:0000313" key="2">
    <source>
        <dbReference type="Proteomes" id="UP000085678"/>
    </source>
</evidence>
<dbReference type="Pfam" id="PF15991">
    <property type="entry name" value="G_path_suppress"/>
    <property type="match status" value="1"/>
</dbReference>
<dbReference type="GeneID" id="106174357"/>
<dbReference type="GO" id="GO:0005667">
    <property type="term" value="C:transcription regulator complex"/>
    <property type="evidence" value="ECO:0007669"/>
    <property type="project" value="TreeGrafter"/>
</dbReference>
<dbReference type="GO" id="GO:0003712">
    <property type="term" value="F:transcription coregulator activity"/>
    <property type="evidence" value="ECO:0007669"/>
    <property type="project" value="TreeGrafter"/>
</dbReference>
<dbReference type="Proteomes" id="UP000085678">
    <property type="component" value="Unplaced"/>
</dbReference>
<dbReference type="RefSeq" id="XP_013411352.1">
    <property type="nucleotide sequence ID" value="XM_013555898.2"/>
</dbReference>
<feature type="region of interest" description="Disordered" evidence="1">
    <location>
        <begin position="132"/>
        <end position="173"/>
    </location>
</feature>
<reference evidence="3" key="1">
    <citation type="submission" date="2025-08" db="UniProtKB">
        <authorList>
            <consortium name="RefSeq"/>
        </authorList>
    </citation>
    <scope>IDENTIFICATION</scope>
    <source>
        <tissue evidence="3">Gonads</tissue>
    </source>
</reference>
<feature type="compositionally biased region" description="Basic and acidic residues" evidence="1">
    <location>
        <begin position="29"/>
        <end position="54"/>
    </location>
</feature>
<name>A0A1S3JLU8_LINAN</name>
<feature type="compositionally biased region" description="Polar residues" evidence="1">
    <location>
        <begin position="227"/>
        <end position="274"/>
    </location>
</feature>
<organism evidence="2 3">
    <name type="scientific">Lingula anatina</name>
    <name type="common">Brachiopod</name>
    <name type="synonym">Lingula unguis</name>
    <dbReference type="NCBI Taxonomy" id="7574"/>
    <lineage>
        <taxon>Eukaryota</taxon>
        <taxon>Metazoa</taxon>
        <taxon>Spiralia</taxon>
        <taxon>Lophotrochozoa</taxon>
        <taxon>Brachiopoda</taxon>
        <taxon>Linguliformea</taxon>
        <taxon>Lingulata</taxon>
        <taxon>Lingulida</taxon>
        <taxon>Linguloidea</taxon>
        <taxon>Lingulidae</taxon>
        <taxon>Lingula</taxon>
    </lineage>
</organism>
<dbReference type="OrthoDB" id="10038194at2759"/>
<feature type="compositionally biased region" description="Polar residues" evidence="1">
    <location>
        <begin position="355"/>
        <end position="365"/>
    </location>
</feature>
<evidence type="ECO:0000313" key="3">
    <source>
        <dbReference type="RefSeq" id="XP_013411352.1"/>
    </source>
</evidence>
<feature type="region of interest" description="Disordered" evidence="1">
    <location>
        <begin position="292"/>
        <end position="319"/>
    </location>
</feature>
<evidence type="ECO:0000256" key="1">
    <source>
        <dbReference type="SAM" id="MobiDB-lite"/>
    </source>
</evidence>
<sequence length="389" mass="43762">MPALIERPKMTRAMYQALKKHIMKQREKKKQEQEQETEQERLRKERESRKKKEEEDSLTLEQTKEQISQMESQLEALKQEKHGLFSLLKKAIHEDETRRRQQMKEQSESMIPLGSYHHSAIPVSGHPSIFTFPGGPMSAGRPTMYKPQQPTMISSMKRPRSPSPPPVSMYTSSPYVTADPRKYAMANYAAPKPQHPQFTEQKPAGYPPQGHMAYSSQSGHSFPAPPSTTQGASNYTSSQPQVTNKFQANQSPAGKYPGSQSAFSTYPSHYAHQQQKIGEYPAQHASYPIPRIGAAHLGSPRGQLQPTVEGSKSPKDQYKMMSSMRGTGVIQQQMQLPPQQPPPRGSIMTGYPVRTQATTSTYQPPASQPAGQPRYSYPGQPQRFFGYEK</sequence>
<keyword evidence="2" id="KW-1185">Reference proteome</keyword>
<feature type="region of interest" description="Disordered" evidence="1">
    <location>
        <begin position="20"/>
        <end position="70"/>
    </location>
</feature>
<gene>
    <name evidence="3" type="primary">LOC106174357</name>
</gene>
<dbReference type="PANTHER" id="PTHR22654:SF2">
    <property type="entry name" value="G PROTEIN PATHWAY SUPPRESSOR 2"/>
    <property type="match status" value="1"/>
</dbReference>
<accession>A0A1S3JLU8</accession>
<dbReference type="KEGG" id="lak:106174357"/>
<dbReference type="InterPro" id="IPR026094">
    <property type="entry name" value="GPS2"/>
</dbReference>
<protein>
    <submittedName>
        <fullName evidence="3">G protein pathway suppressor 2 isoform X1</fullName>
    </submittedName>
</protein>
<proteinExistence type="predicted"/>
<dbReference type="PANTHER" id="PTHR22654">
    <property type="entry name" value="G PROTEIN PATHWAY SUPPRESSOR 2"/>
    <property type="match status" value="1"/>
</dbReference>
<dbReference type="GO" id="GO:0006357">
    <property type="term" value="P:regulation of transcription by RNA polymerase II"/>
    <property type="evidence" value="ECO:0007669"/>
    <property type="project" value="TreeGrafter"/>
</dbReference>
<feature type="region of interest" description="Disordered" evidence="1">
    <location>
        <begin position="189"/>
        <end position="274"/>
    </location>
</feature>
<feature type="compositionally biased region" description="Polar residues" evidence="1">
    <location>
        <begin position="59"/>
        <end position="70"/>
    </location>
</feature>
<feature type="region of interest" description="Disordered" evidence="1">
    <location>
        <begin position="334"/>
        <end position="389"/>
    </location>
</feature>